<evidence type="ECO:0000313" key="1">
    <source>
        <dbReference type="EMBL" id="GFC84333.1"/>
    </source>
</evidence>
<protein>
    <submittedName>
        <fullName evidence="1">Uncharacterized protein</fullName>
    </submittedName>
</protein>
<proteinExistence type="predicted"/>
<name>A0A699REY0_TANCI</name>
<reference evidence="1" key="1">
    <citation type="journal article" date="2019" name="Sci. Rep.">
        <title>Draft genome of Tanacetum cinerariifolium, the natural source of mosquito coil.</title>
        <authorList>
            <person name="Yamashiro T."/>
            <person name="Shiraishi A."/>
            <person name="Satake H."/>
            <person name="Nakayama K."/>
        </authorList>
    </citation>
    <scope>NUCLEOTIDE SEQUENCE</scope>
</reference>
<gene>
    <name evidence="1" type="ORF">Tci_856303</name>
</gene>
<accession>A0A699REY0</accession>
<feature type="non-terminal residue" evidence="1">
    <location>
        <position position="147"/>
    </location>
</feature>
<comment type="caution">
    <text evidence="1">The sequence shown here is derived from an EMBL/GenBank/DDBJ whole genome shotgun (WGS) entry which is preliminary data.</text>
</comment>
<sequence length="147" mass="16701">AQVPSFQTLPSFPQQYPYCEDCGGLPEADHCQPLDDQSLYDEDAPDKIFLNPLFEKKIIPMKVDQHHDNAESDLVESLRTHDSSLIISSKIDYLLDEFAGELTLLKSISLGIDETDCDPEEDIRLIKRLLYDNSSPRLPEEFVSKNS</sequence>
<feature type="non-terminal residue" evidence="1">
    <location>
        <position position="1"/>
    </location>
</feature>
<organism evidence="1">
    <name type="scientific">Tanacetum cinerariifolium</name>
    <name type="common">Dalmatian daisy</name>
    <name type="synonym">Chrysanthemum cinerariifolium</name>
    <dbReference type="NCBI Taxonomy" id="118510"/>
    <lineage>
        <taxon>Eukaryota</taxon>
        <taxon>Viridiplantae</taxon>
        <taxon>Streptophyta</taxon>
        <taxon>Embryophyta</taxon>
        <taxon>Tracheophyta</taxon>
        <taxon>Spermatophyta</taxon>
        <taxon>Magnoliopsida</taxon>
        <taxon>eudicotyledons</taxon>
        <taxon>Gunneridae</taxon>
        <taxon>Pentapetalae</taxon>
        <taxon>asterids</taxon>
        <taxon>campanulids</taxon>
        <taxon>Asterales</taxon>
        <taxon>Asteraceae</taxon>
        <taxon>Asteroideae</taxon>
        <taxon>Anthemideae</taxon>
        <taxon>Anthemidinae</taxon>
        <taxon>Tanacetum</taxon>
    </lineage>
</organism>
<dbReference type="AlphaFoldDB" id="A0A699REY0"/>
<dbReference type="EMBL" id="BKCJ011094093">
    <property type="protein sequence ID" value="GFC84333.1"/>
    <property type="molecule type" value="Genomic_DNA"/>
</dbReference>